<accession>A0A2P7S220</accession>
<comment type="caution">
    <text evidence="2">The sequence shown here is derived from an EMBL/GenBank/DDBJ whole genome shotgun (WGS) entry which is preliminary data.</text>
</comment>
<name>A0A2P7S220_9HYPH</name>
<reference evidence="2 3" key="1">
    <citation type="submission" date="2018-03" db="EMBL/GenBank/DDBJ databases">
        <title>The draft genome of Mesorhizobium sp. 6GN-30.</title>
        <authorList>
            <person name="Liu L."/>
            <person name="Li L."/>
            <person name="Wang T."/>
            <person name="Zhang X."/>
            <person name="Liang L."/>
        </authorList>
    </citation>
    <scope>NUCLEOTIDE SEQUENCE [LARGE SCALE GENOMIC DNA]</scope>
    <source>
        <strain evidence="2 3">6GN30</strain>
    </source>
</reference>
<feature type="domain" description="Peptidase S9 prolyl oligopeptidase catalytic" evidence="1">
    <location>
        <begin position="104"/>
        <end position="253"/>
    </location>
</feature>
<dbReference type="InterPro" id="IPR029058">
    <property type="entry name" value="AB_hydrolase_fold"/>
</dbReference>
<protein>
    <recommendedName>
        <fullName evidence="1">Peptidase S9 prolyl oligopeptidase catalytic domain-containing protein</fullName>
    </recommendedName>
</protein>
<dbReference type="SUPFAM" id="SSF53474">
    <property type="entry name" value="alpha/beta-Hydrolases"/>
    <property type="match status" value="1"/>
</dbReference>
<evidence type="ECO:0000259" key="1">
    <source>
        <dbReference type="Pfam" id="PF00326"/>
    </source>
</evidence>
<dbReference type="GO" id="GO:0008236">
    <property type="term" value="F:serine-type peptidase activity"/>
    <property type="evidence" value="ECO:0007669"/>
    <property type="project" value="InterPro"/>
</dbReference>
<dbReference type="Pfam" id="PF00326">
    <property type="entry name" value="Peptidase_S9"/>
    <property type="match status" value="1"/>
</dbReference>
<organism evidence="2 3">
    <name type="scientific">Kumtagia ephedrae</name>
    <dbReference type="NCBI Taxonomy" id="2116701"/>
    <lineage>
        <taxon>Bacteria</taxon>
        <taxon>Pseudomonadati</taxon>
        <taxon>Pseudomonadota</taxon>
        <taxon>Alphaproteobacteria</taxon>
        <taxon>Hyphomicrobiales</taxon>
        <taxon>Phyllobacteriaceae</taxon>
        <taxon>Kumtagia</taxon>
    </lineage>
</organism>
<dbReference type="InterPro" id="IPR001375">
    <property type="entry name" value="Peptidase_S9_cat"/>
</dbReference>
<evidence type="ECO:0000313" key="2">
    <source>
        <dbReference type="EMBL" id="PSJ56511.1"/>
    </source>
</evidence>
<gene>
    <name evidence="2" type="ORF">C7I84_20280</name>
</gene>
<sequence length="315" mass="35109">MVSLKAFGASRPCRHIPDVPDLADVAVGACGKRDHLFFRNNPDHSRIFVFFNGEIPAHLLGQGPTFQRWTWASDFSNPVLCVSDASVDGRDDLQIGWYVADRDGGTFDDLMDLVEDVCTRTVGKNAEIVCVGSSAGGFAALMAACRNRCDGAVVFNPQVDIMRYRERAISRFMARFCPDMGDSSGQWGDRTSLIESIPRYSARAKIVYWQNTDDHFHFRNHCKNFRDAVARLPAEIQKNVSFNFYTDPVAGHNPPTKERFLAAIERAYPGATNGRPQTSVGVRFARLVRQLLRSPVADRLSAERAMLSPSDLEIS</sequence>
<dbReference type="Gene3D" id="3.40.50.1820">
    <property type="entry name" value="alpha/beta hydrolase"/>
    <property type="match status" value="1"/>
</dbReference>
<evidence type="ECO:0000313" key="3">
    <source>
        <dbReference type="Proteomes" id="UP000241229"/>
    </source>
</evidence>
<dbReference type="EMBL" id="PXYK01000021">
    <property type="protein sequence ID" value="PSJ56511.1"/>
    <property type="molecule type" value="Genomic_DNA"/>
</dbReference>
<dbReference type="OrthoDB" id="7335480at2"/>
<dbReference type="Proteomes" id="UP000241229">
    <property type="component" value="Unassembled WGS sequence"/>
</dbReference>
<dbReference type="AlphaFoldDB" id="A0A2P7S220"/>
<keyword evidence="3" id="KW-1185">Reference proteome</keyword>
<dbReference type="GO" id="GO:0006508">
    <property type="term" value="P:proteolysis"/>
    <property type="evidence" value="ECO:0007669"/>
    <property type="project" value="InterPro"/>
</dbReference>
<proteinExistence type="predicted"/>